<proteinExistence type="predicted"/>
<accession>A0A2M4D3E1</accession>
<evidence type="ECO:0000313" key="1">
    <source>
        <dbReference type="EMBL" id="MBW72104.1"/>
    </source>
</evidence>
<name>A0A2M4D3E1_ANODA</name>
<dbReference type="EMBL" id="GGFL01007926">
    <property type="protein sequence ID" value="MBW72104.1"/>
    <property type="molecule type" value="Transcribed_RNA"/>
</dbReference>
<dbReference type="AlphaFoldDB" id="A0A2M4D3E1"/>
<reference evidence="1" key="1">
    <citation type="submission" date="2018-01" db="EMBL/GenBank/DDBJ databases">
        <title>An insight into the sialome of Amazonian anophelines.</title>
        <authorList>
            <person name="Ribeiro J.M."/>
            <person name="Scarpassa V."/>
            <person name="Calvo E."/>
        </authorList>
    </citation>
    <scope>NUCLEOTIDE SEQUENCE</scope>
</reference>
<protein>
    <submittedName>
        <fullName evidence="1">Putative secreted protein</fullName>
    </submittedName>
</protein>
<sequence>MSSSLFFVFCFRFSTSIIASSLRRCSNCSFSTSTICSSSSSSLLSLVLFFRITSRLSRLNCSMRLLVFMMSMLLHRLNTISSIISR</sequence>
<organism evidence="1">
    <name type="scientific">Anopheles darlingi</name>
    <name type="common">Mosquito</name>
    <dbReference type="NCBI Taxonomy" id="43151"/>
    <lineage>
        <taxon>Eukaryota</taxon>
        <taxon>Metazoa</taxon>
        <taxon>Ecdysozoa</taxon>
        <taxon>Arthropoda</taxon>
        <taxon>Hexapoda</taxon>
        <taxon>Insecta</taxon>
        <taxon>Pterygota</taxon>
        <taxon>Neoptera</taxon>
        <taxon>Endopterygota</taxon>
        <taxon>Diptera</taxon>
        <taxon>Nematocera</taxon>
        <taxon>Culicoidea</taxon>
        <taxon>Culicidae</taxon>
        <taxon>Anophelinae</taxon>
        <taxon>Anopheles</taxon>
    </lineage>
</organism>